<dbReference type="EMBL" id="JACJJC010000003">
    <property type="protein sequence ID" value="MBM6703502.1"/>
    <property type="molecule type" value="Genomic_DNA"/>
</dbReference>
<dbReference type="Proteomes" id="UP000715095">
    <property type="component" value="Unassembled WGS sequence"/>
</dbReference>
<gene>
    <name evidence="4 6" type="primary">bamB</name>
    <name evidence="6" type="ORF">H6A60_03195</name>
</gene>
<keyword evidence="2 4" id="KW-0472">Membrane</keyword>
<dbReference type="InterPro" id="IPR017687">
    <property type="entry name" value="BamB"/>
</dbReference>
<feature type="signal peptide" evidence="4">
    <location>
        <begin position="1"/>
        <end position="27"/>
    </location>
</feature>
<sequence precursor="true">MTIQKKFGRIAAMLAVLPLAGCGIFSSSDPHEPNELTDFTPRVAVRTVWSTNVGEAVSKNLTPVVTDNAVYAAGENQVVRLDRQTGDVVWRAEADGNITAGVGTDGSYVAVGTDRGEVQVFDAEGKTVWKARLTADIAVPPLVGAGRVVVKTTDTRITGFDLITGERAWHYQSQAPALSLQVFSQMAWAPAGILIGQANGRLLALNPEKGNVIFDAVIGQARGITEVERLIDVVGRPWVDQEMMCAAAFQGNVVCMNSMNGRLIWNAKVDAVTGPVADARFVYEVDSQSRIHAFNRQNGREAWVNEELLYRDVSAPIRVGAALAVGDYEGVITFLNPANGEIIARTSLSDAVRAPAAQFGYGAVFQTVDGEVAYIVQEELQD</sequence>
<dbReference type="InterPro" id="IPR011047">
    <property type="entry name" value="Quinoprotein_ADH-like_sf"/>
</dbReference>
<evidence type="ECO:0000313" key="7">
    <source>
        <dbReference type="Proteomes" id="UP000715095"/>
    </source>
</evidence>
<comment type="subcellular location">
    <subcellularLocation>
        <location evidence="4">Cell outer membrane</location>
    </subcellularLocation>
</comment>
<feature type="chain" id="PRO_5044929418" description="Outer membrane protein assembly factor BamB" evidence="4">
    <location>
        <begin position="28"/>
        <end position="382"/>
    </location>
</feature>
<keyword evidence="7" id="KW-1185">Reference proteome</keyword>
<comment type="similarity">
    <text evidence="4">Belongs to the BamB family.</text>
</comment>
<dbReference type="PANTHER" id="PTHR34512">
    <property type="entry name" value="CELL SURFACE PROTEIN"/>
    <property type="match status" value="1"/>
</dbReference>
<dbReference type="InterPro" id="IPR015943">
    <property type="entry name" value="WD40/YVTN_repeat-like_dom_sf"/>
</dbReference>
<evidence type="ECO:0000259" key="5">
    <source>
        <dbReference type="Pfam" id="PF13360"/>
    </source>
</evidence>
<dbReference type="PANTHER" id="PTHR34512:SF30">
    <property type="entry name" value="OUTER MEMBRANE PROTEIN ASSEMBLY FACTOR BAMB"/>
    <property type="match status" value="1"/>
</dbReference>
<keyword evidence="3 4" id="KW-0998">Cell outer membrane</keyword>
<evidence type="ECO:0000256" key="4">
    <source>
        <dbReference type="HAMAP-Rule" id="MF_00923"/>
    </source>
</evidence>
<reference evidence="6 7" key="1">
    <citation type="journal article" date="2021" name="Sci. Rep.">
        <title>The distribution of antibiotic resistance genes in chicken gut microbiota commensals.</title>
        <authorList>
            <person name="Juricova H."/>
            <person name="Matiasovicova J."/>
            <person name="Kubasova T."/>
            <person name="Cejkova D."/>
            <person name="Rychlik I."/>
        </authorList>
    </citation>
    <scope>NUCLEOTIDE SEQUENCE [LARGE SCALE GENOMIC DNA]</scope>
    <source>
        <strain evidence="6 7">An829</strain>
    </source>
</reference>
<dbReference type="HAMAP" id="MF_00923">
    <property type="entry name" value="OM_assembly_BamB"/>
    <property type="match status" value="1"/>
</dbReference>
<dbReference type="InterPro" id="IPR018391">
    <property type="entry name" value="PQQ_b-propeller_rpt"/>
</dbReference>
<dbReference type="Pfam" id="PF13360">
    <property type="entry name" value="PQQ_2"/>
    <property type="match status" value="1"/>
</dbReference>
<accession>A0ABS2DQ67</accession>
<organism evidence="6 7">
    <name type="scientific">Sutterella massiliensis</name>
    <dbReference type="NCBI Taxonomy" id="1816689"/>
    <lineage>
        <taxon>Bacteria</taxon>
        <taxon>Pseudomonadati</taxon>
        <taxon>Pseudomonadota</taxon>
        <taxon>Betaproteobacteria</taxon>
        <taxon>Burkholderiales</taxon>
        <taxon>Sutterellaceae</taxon>
        <taxon>Sutterella</taxon>
    </lineage>
</organism>
<dbReference type="Gene3D" id="2.130.10.10">
    <property type="entry name" value="YVTN repeat-like/Quinoprotein amine dehydrogenase"/>
    <property type="match status" value="1"/>
</dbReference>
<dbReference type="NCBIfam" id="TIGR03300">
    <property type="entry name" value="assembly_YfgL"/>
    <property type="match status" value="1"/>
</dbReference>
<proteinExistence type="inferred from homology"/>
<comment type="subunit">
    <text evidence="4">Part of the Bam complex.</text>
</comment>
<protein>
    <recommendedName>
        <fullName evidence="4">Outer membrane protein assembly factor BamB</fullName>
    </recommendedName>
</protein>
<dbReference type="SUPFAM" id="SSF50998">
    <property type="entry name" value="Quinoprotein alcohol dehydrogenase-like"/>
    <property type="match status" value="1"/>
</dbReference>
<evidence type="ECO:0000256" key="1">
    <source>
        <dbReference type="ARBA" id="ARBA00022729"/>
    </source>
</evidence>
<comment type="function">
    <text evidence="4">Part of the outer membrane protein assembly complex, which is involved in assembly and insertion of beta-barrel proteins into the outer membrane.</text>
</comment>
<dbReference type="RefSeq" id="WP_205101963.1">
    <property type="nucleotide sequence ID" value="NZ_JACJJC010000003.1"/>
</dbReference>
<comment type="caution">
    <text evidence="6">The sequence shown here is derived from an EMBL/GenBank/DDBJ whole genome shotgun (WGS) entry which is preliminary data.</text>
</comment>
<evidence type="ECO:0000256" key="3">
    <source>
        <dbReference type="ARBA" id="ARBA00023237"/>
    </source>
</evidence>
<keyword evidence="1 4" id="KW-0732">Signal</keyword>
<dbReference type="InterPro" id="IPR002372">
    <property type="entry name" value="PQQ_rpt_dom"/>
</dbReference>
<feature type="domain" description="Pyrrolo-quinoline quinone repeat" evidence="5">
    <location>
        <begin position="76"/>
        <end position="304"/>
    </location>
</feature>
<evidence type="ECO:0000313" key="6">
    <source>
        <dbReference type="EMBL" id="MBM6703502.1"/>
    </source>
</evidence>
<evidence type="ECO:0000256" key="2">
    <source>
        <dbReference type="ARBA" id="ARBA00023136"/>
    </source>
</evidence>
<name>A0ABS2DQ67_9BURK</name>
<dbReference type="SMART" id="SM00564">
    <property type="entry name" value="PQQ"/>
    <property type="match status" value="6"/>
</dbReference>